<evidence type="ECO:0000313" key="2">
    <source>
        <dbReference type="EMBL" id="SDK69800.1"/>
    </source>
</evidence>
<gene>
    <name evidence="2" type="ORF">SAMN05216216_10751</name>
</gene>
<dbReference type="InterPro" id="IPR029063">
    <property type="entry name" value="SAM-dependent_MTases_sf"/>
</dbReference>
<sequence length="304" mass="34301">MAKSNLEEIYQLIVDETEAVLKDNSEISRIEALMEALLTLQIDDGKYEYADLRKAVQFAYLYQLNEESVQANHQLTPDSIGYLIAHLVGLFKEKDHINLLDAGSGTGHLSMTVKEHVDQVDFHGVEVDPVLSRFNVALCDFLKVPMDIYPHNIIEPAKLTKADIAIGDLPIGYYPLPAEGFTTAFKEGKSFAHLLMLEAAMGHVEDDGIGIFVVPSNILEENNETIKEFISTEATLLMFLNLPDTLFKTENMHKSIIVLKKGYKPIEDIEVLVGDVPDFKNAEQMKLFLDRTNTWYETYTSKKK</sequence>
<keyword evidence="2" id="KW-0808">Transferase</keyword>
<dbReference type="GO" id="GO:0008170">
    <property type="term" value="F:N-methyltransferase activity"/>
    <property type="evidence" value="ECO:0007669"/>
    <property type="project" value="InterPro"/>
</dbReference>
<dbReference type="SUPFAM" id="SSF53335">
    <property type="entry name" value="S-adenosyl-L-methionine-dependent methyltransferases"/>
    <property type="match status" value="1"/>
</dbReference>
<dbReference type="EMBL" id="FNFY01000007">
    <property type="protein sequence ID" value="SDK69800.1"/>
    <property type="molecule type" value="Genomic_DNA"/>
</dbReference>
<dbReference type="RefSeq" id="WP_092985638.1">
    <property type="nucleotide sequence ID" value="NZ_FNFY01000007.1"/>
</dbReference>
<evidence type="ECO:0000313" key="3">
    <source>
        <dbReference type="Proteomes" id="UP000199008"/>
    </source>
</evidence>
<name>A0A1G9E156_9BACL</name>
<dbReference type="Proteomes" id="UP000199008">
    <property type="component" value="Unassembled WGS sequence"/>
</dbReference>
<dbReference type="InterPro" id="IPR003356">
    <property type="entry name" value="DNA_methylase_A-5"/>
</dbReference>
<dbReference type="STRING" id="576118.SAMN05216216_10751"/>
<reference evidence="3" key="1">
    <citation type="submission" date="2016-10" db="EMBL/GenBank/DDBJ databases">
        <authorList>
            <person name="Varghese N."/>
            <person name="Submissions S."/>
        </authorList>
    </citation>
    <scope>NUCLEOTIDE SEQUENCE [LARGE SCALE GENOMIC DNA]</scope>
    <source>
        <strain evidence="3">CGMCC 1.8895</strain>
    </source>
</reference>
<proteinExistence type="predicted"/>
<dbReference type="Pfam" id="PF02384">
    <property type="entry name" value="N6_Mtase"/>
    <property type="match status" value="1"/>
</dbReference>
<dbReference type="InterPro" id="IPR052933">
    <property type="entry name" value="DNA_Protect_Modify"/>
</dbReference>
<accession>A0A1G9E156</accession>
<dbReference type="OrthoDB" id="9788159at2"/>
<dbReference type="GO" id="GO:0003677">
    <property type="term" value="F:DNA binding"/>
    <property type="evidence" value="ECO:0007669"/>
    <property type="project" value="InterPro"/>
</dbReference>
<protein>
    <submittedName>
        <fullName evidence="2">Site-specific DNA-methyltransferase (Adenine-specific)</fullName>
    </submittedName>
</protein>
<dbReference type="GO" id="GO:0032259">
    <property type="term" value="P:methylation"/>
    <property type="evidence" value="ECO:0007669"/>
    <property type="project" value="UniProtKB-KW"/>
</dbReference>
<keyword evidence="2" id="KW-0489">Methyltransferase</keyword>
<feature type="domain" description="DNA methylase adenine-specific" evidence="1">
    <location>
        <begin position="73"/>
        <end position="286"/>
    </location>
</feature>
<evidence type="ECO:0000259" key="1">
    <source>
        <dbReference type="Pfam" id="PF02384"/>
    </source>
</evidence>
<dbReference type="AlphaFoldDB" id="A0A1G9E156"/>
<dbReference type="PANTHER" id="PTHR41313">
    <property type="entry name" value="ADENINE-SPECIFIC METHYLTRANSFERASE"/>
    <property type="match status" value="1"/>
</dbReference>
<dbReference type="PANTHER" id="PTHR41313:SF1">
    <property type="entry name" value="DNA METHYLASE ADENINE-SPECIFIC DOMAIN-CONTAINING PROTEIN"/>
    <property type="match status" value="1"/>
</dbReference>
<organism evidence="2 3">
    <name type="scientific">Lacicoccus qingdaonensis</name>
    <dbReference type="NCBI Taxonomy" id="576118"/>
    <lineage>
        <taxon>Bacteria</taxon>
        <taxon>Bacillati</taxon>
        <taxon>Bacillota</taxon>
        <taxon>Bacilli</taxon>
        <taxon>Bacillales</taxon>
        <taxon>Salinicoccaceae</taxon>
        <taxon>Lacicoccus</taxon>
    </lineage>
</organism>
<keyword evidence="3" id="KW-1185">Reference proteome</keyword>
<dbReference type="Gene3D" id="3.40.50.150">
    <property type="entry name" value="Vaccinia Virus protein VP39"/>
    <property type="match status" value="1"/>
</dbReference>